<protein>
    <submittedName>
        <fullName evidence="12">ABC-type transport system involved in cytochrome bd biosynthesis fused ATPase/permease subunit</fullName>
    </submittedName>
</protein>
<comment type="caution">
    <text evidence="12">The sequence shown here is derived from an EMBL/GenBank/DDBJ whole genome shotgun (WGS) entry which is preliminary data.</text>
</comment>
<dbReference type="InterPro" id="IPR017871">
    <property type="entry name" value="ABC_transporter-like_CS"/>
</dbReference>
<accession>A0AB73T414</accession>
<dbReference type="GO" id="GO:0016887">
    <property type="term" value="F:ATP hydrolysis activity"/>
    <property type="evidence" value="ECO:0007669"/>
    <property type="project" value="InterPro"/>
</dbReference>
<keyword evidence="8 9" id="KW-0472">Membrane</keyword>
<dbReference type="SMART" id="SM00382">
    <property type="entry name" value="AAA"/>
    <property type="match status" value="1"/>
</dbReference>
<dbReference type="SUPFAM" id="SSF90123">
    <property type="entry name" value="ABC transporter transmembrane region"/>
    <property type="match status" value="1"/>
</dbReference>
<feature type="transmembrane region" description="Helical" evidence="9">
    <location>
        <begin position="241"/>
        <end position="264"/>
    </location>
</feature>
<evidence type="ECO:0000256" key="6">
    <source>
        <dbReference type="ARBA" id="ARBA00022840"/>
    </source>
</evidence>
<evidence type="ECO:0000256" key="8">
    <source>
        <dbReference type="ARBA" id="ARBA00023136"/>
    </source>
</evidence>
<keyword evidence="4 9" id="KW-0812">Transmembrane</keyword>
<feature type="domain" description="ABC transmembrane type-1" evidence="11">
    <location>
        <begin position="18"/>
        <end position="302"/>
    </location>
</feature>
<dbReference type="Proteomes" id="UP000245412">
    <property type="component" value="Unassembled WGS sequence"/>
</dbReference>
<dbReference type="Gene3D" id="1.20.1560.10">
    <property type="entry name" value="ABC transporter type 1, transmembrane domain"/>
    <property type="match status" value="1"/>
</dbReference>
<keyword evidence="2" id="KW-0813">Transport</keyword>
<dbReference type="PROSITE" id="PS50929">
    <property type="entry name" value="ABC_TM1F"/>
    <property type="match status" value="1"/>
</dbReference>
<organism evidence="12 13">
    <name type="scientific">Murimonas intestini</name>
    <dbReference type="NCBI Taxonomy" id="1337051"/>
    <lineage>
        <taxon>Bacteria</taxon>
        <taxon>Bacillati</taxon>
        <taxon>Bacillota</taxon>
        <taxon>Clostridia</taxon>
        <taxon>Lachnospirales</taxon>
        <taxon>Lachnospiraceae</taxon>
        <taxon>Murimonas</taxon>
    </lineage>
</organism>
<feature type="domain" description="ABC transporter" evidence="10">
    <location>
        <begin position="332"/>
        <end position="565"/>
    </location>
</feature>
<gene>
    <name evidence="12" type="ORF">C7383_106122</name>
</gene>
<dbReference type="CDD" id="cd18781">
    <property type="entry name" value="ABC_6TM_AarD_CydDC_like"/>
    <property type="match status" value="1"/>
</dbReference>
<dbReference type="GO" id="GO:0034040">
    <property type="term" value="F:ATPase-coupled lipid transmembrane transporter activity"/>
    <property type="evidence" value="ECO:0007669"/>
    <property type="project" value="TreeGrafter"/>
</dbReference>
<dbReference type="EMBL" id="QGGY01000006">
    <property type="protein sequence ID" value="PWJ75552.1"/>
    <property type="molecule type" value="Genomic_DNA"/>
</dbReference>
<evidence type="ECO:0000256" key="4">
    <source>
        <dbReference type="ARBA" id="ARBA00022692"/>
    </source>
</evidence>
<keyword evidence="7 9" id="KW-1133">Transmembrane helix</keyword>
<evidence type="ECO:0000256" key="1">
    <source>
        <dbReference type="ARBA" id="ARBA00004651"/>
    </source>
</evidence>
<sequence>MMINKRLINTVPESKKHIAGNVAAQWISLVGNIIIIFTIGRILEALRMNSLTIQQGVTTACIFAACVAVRFCCARAASRESYLASKSVKKTLRELIYRKLLRLGSSYTEKAATAEVVQASVEGVEQLETYFGSYLPQFFYSMLSPVTLFIVLSFVSMKAAVVLLLCVPLIPVSIIAVQKFAKKLLAKYWGQYTKMGDSFLENLQGLTTLKVYQADEYKHQEMNKEAEQFRKITMKVLTMQLNSITVMDLIAYGGAALGVIFSVLEFKAGNVGFTGCFAIIMLAADFFLPLRALGSFFHVAMNGMAASDRIFALLDLPEDEEKEAHIGKEKVIDIEGLSFSYEADRAVLRNIHMSFPENSFTAIVGESGCGKSTIASLVMGMRSGYEGSIRIGGREITEISEADIMQNITLISMGSYIFKGTVRDNLLIGRPDADEKSMWRALKKVNLADFIKSAGGLEMGISERGSNLSGGQCQRLALARALLHDSPVYIFDEATSNIDVESENDIMEVLIKLARTKTVILISHRLANVVMADKIYVMSEGRIAETGRHETLAAKDGLYARLWKTQSELENYGGKEGQYA</sequence>
<dbReference type="GO" id="GO:0005524">
    <property type="term" value="F:ATP binding"/>
    <property type="evidence" value="ECO:0007669"/>
    <property type="project" value="UniProtKB-KW"/>
</dbReference>
<dbReference type="Pfam" id="PF00005">
    <property type="entry name" value="ABC_tran"/>
    <property type="match status" value="1"/>
</dbReference>
<feature type="transmembrane region" description="Helical" evidence="9">
    <location>
        <begin position="21"/>
        <end position="43"/>
    </location>
</feature>
<dbReference type="AlphaFoldDB" id="A0AB73T414"/>
<keyword evidence="5" id="KW-0547">Nucleotide-binding</keyword>
<evidence type="ECO:0000313" key="12">
    <source>
        <dbReference type="EMBL" id="PWJ75552.1"/>
    </source>
</evidence>
<dbReference type="PROSITE" id="PS50893">
    <property type="entry name" value="ABC_TRANSPORTER_2"/>
    <property type="match status" value="1"/>
</dbReference>
<comment type="subcellular location">
    <subcellularLocation>
        <location evidence="1">Cell membrane</location>
        <topology evidence="1">Multi-pass membrane protein</topology>
    </subcellularLocation>
</comment>
<keyword evidence="13" id="KW-1185">Reference proteome</keyword>
<feature type="transmembrane region" description="Helical" evidence="9">
    <location>
        <begin position="161"/>
        <end position="181"/>
    </location>
</feature>
<dbReference type="InterPro" id="IPR027417">
    <property type="entry name" value="P-loop_NTPase"/>
</dbReference>
<feature type="transmembrane region" description="Helical" evidence="9">
    <location>
        <begin position="138"/>
        <end position="155"/>
    </location>
</feature>
<dbReference type="GO" id="GO:0140359">
    <property type="term" value="F:ABC-type transporter activity"/>
    <property type="evidence" value="ECO:0007669"/>
    <property type="project" value="InterPro"/>
</dbReference>
<proteinExistence type="predicted"/>
<dbReference type="Gene3D" id="3.40.50.300">
    <property type="entry name" value="P-loop containing nucleotide triphosphate hydrolases"/>
    <property type="match status" value="1"/>
</dbReference>
<dbReference type="InterPro" id="IPR039421">
    <property type="entry name" value="Type_1_exporter"/>
</dbReference>
<reference evidence="12 13" key="1">
    <citation type="submission" date="2018-05" db="EMBL/GenBank/DDBJ databases">
        <authorList>
            <person name="Goeker M."/>
            <person name="Huntemann M."/>
            <person name="Clum A."/>
            <person name="Pillay M."/>
            <person name="Palaniappan K."/>
            <person name="Varghese N."/>
            <person name="Mikhailova N."/>
            <person name="Stamatis D."/>
            <person name="Reddy T."/>
            <person name="Daum C."/>
            <person name="Shapiro N."/>
            <person name="Ivanova N."/>
            <person name="Kyrpides N."/>
            <person name="Woyke T."/>
        </authorList>
    </citation>
    <scope>NUCLEOTIDE SEQUENCE [LARGE SCALE GENOMIC DNA]</scope>
    <source>
        <strain evidence="12 13">DSM 26524</strain>
    </source>
</reference>
<evidence type="ECO:0000259" key="11">
    <source>
        <dbReference type="PROSITE" id="PS50929"/>
    </source>
</evidence>
<dbReference type="InterPro" id="IPR011527">
    <property type="entry name" value="ABC1_TM_dom"/>
</dbReference>
<keyword evidence="3" id="KW-1003">Cell membrane</keyword>
<dbReference type="PANTHER" id="PTHR24221:SF654">
    <property type="entry name" value="ATP-BINDING CASSETTE SUB-FAMILY B MEMBER 6"/>
    <property type="match status" value="1"/>
</dbReference>
<evidence type="ECO:0000256" key="9">
    <source>
        <dbReference type="SAM" id="Phobius"/>
    </source>
</evidence>
<feature type="transmembrane region" description="Helical" evidence="9">
    <location>
        <begin position="55"/>
        <end position="73"/>
    </location>
</feature>
<dbReference type="InterPro" id="IPR036640">
    <property type="entry name" value="ABC1_TM_sf"/>
</dbReference>
<dbReference type="PANTHER" id="PTHR24221">
    <property type="entry name" value="ATP-BINDING CASSETTE SUB-FAMILY B"/>
    <property type="match status" value="1"/>
</dbReference>
<dbReference type="PROSITE" id="PS00211">
    <property type="entry name" value="ABC_TRANSPORTER_1"/>
    <property type="match status" value="1"/>
</dbReference>
<evidence type="ECO:0000256" key="7">
    <source>
        <dbReference type="ARBA" id="ARBA00022989"/>
    </source>
</evidence>
<evidence type="ECO:0000256" key="3">
    <source>
        <dbReference type="ARBA" id="ARBA00022475"/>
    </source>
</evidence>
<dbReference type="Pfam" id="PF00664">
    <property type="entry name" value="ABC_membrane"/>
    <property type="match status" value="1"/>
</dbReference>
<name>A0AB73T414_9FIRM</name>
<dbReference type="FunFam" id="3.40.50.300:FF:000854">
    <property type="entry name" value="Multidrug ABC transporter ATP-binding protein"/>
    <property type="match status" value="1"/>
</dbReference>
<evidence type="ECO:0000256" key="5">
    <source>
        <dbReference type="ARBA" id="ARBA00022741"/>
    </source>
</evidence>
<dbReference type="InterPro" id="IPR003439">
    <property type="entry name" value="ABC_transporter-like_ATP-bd"/>
</dbReference>
<keyword evidence="6" id="KW-0067">ATP-binding</keyword>
<dbReference type="SUPFAM" id="SSF52540">
    <property type="entry name" value="P-loop containing nucleoside triphosphate hydrolases"/>
    <property type="match status" value="1"/>
</dbReference>
<dbReference type="InterPro" id="IPR003593">
    <property type="entry name" value="AAA+_ATPase"/>
</dbReference>
<evidence type="ECO:0000313" key="13">
    <source>
        <dbReference type="Proteomes" id="UP000245412"/>
    </source>
</evidence>
<evidence type="ECO:0000256" key="2">
    <source>
        <dbReference type="ARBA" id="ARBA00022448"/>
    </source>
</evidence>
<evidence type="ECO:0000259" key="10">
    <source>
        <dbReference type="PROSITE" id="PS50893"/>
    </source>
</evidence>
<dbReference type="GO" id="GO:0005886">
    <property type="term" value="C:plasma membrane"/>
    <property type="evidence" value="ECO:0007669"/>
    <property type="project" value="UniProtKB-SubCell"/>
</dbReference>